<keyword evidence="6" id="KW-1185">Reference proteome</keyword>
<dbReference type="CDD" id="cd00454">
    <property type="entry name" value="TrHb1_N"/>
    <property type="match status" value="1"/>
</dbReference>
<keyword evidence="3" id="KW-0479">Metal-binding</keyword>
<dbReference type="InterPro" id="IPR012292">
    <property type="entry name" value="Globin/Proto"/>
</dbReference>
<evidence type="ECO:0000256" key="2">
    <source>
        <dbReference type="ARBA" id="ARBA00022617"/>
    </source>
</evidence>
<proteinExistence type="predicted"/>
<dbReference type="InterPro" id="IPR009050">
    <property type="entry name" value="Globin-like_sf"/>
</dbReference>
<dbReference type="STRING" id="1314790.A0A1Y1Z958"/>
<dbReference type="Proteomes" id="UP000193498">
    <property type="component" value="Unassembled WGS sequence"/>
</dbReference>
<evidence type="ECO:0000313" key="5">
    <source>
        <dbReference type="EMBL" id="ORY06798.1"/>
    </source>
</evidence>
<dbReference type="GO" id="GO:0020037">
    <property type="term" value="F:heme binding"/>
    <property type="evidence" value="ECO:0007669"/>
    <property type="project" value="InterPro"/>
</dbReference>
<protein>
    <submittedName>
        <fullName evidence="5">Globin-like protein</fullName>
    </submittedName>
</protein>
<dbReference type="EMBL" id="MCFE01000013">
    <property type="protein sequence ID" value="ORY06798.1"/>
    <property type="molecule type" value="Genomic_DNA"/>
</dbReference>
<dbReference type="InterPro" id="IPR001486">
    <property type="entry name" value="Hemoglobin_trunc"/>
</dbReference>
<sequence>MDFLSSMFGYKKSPSISSMNRSYRSRDNLTRRNMPLEKATITVDTLDYSEKSFSNQSCPVTGHRADSGYSDNSEGCPFSKPIENMMEIPHRQSANEEPTILEILGEDRVEQIVERFYHYNLTDKKTRLFFQGINIERLQRMQTVFLVHLLGGKPINMRKMRSAHKRLLDLNDGHFDAVMKNLMRAAKDLKVPRHLRERILDAAEVTRDDVLGRTPVHEHHVGH</sequence>
<dbReference type="GO" id="GO:0019825">
    <property type="term" value="F:oxygen binding"/>
    <property type="evidence" value="ECO:0007669"/>
    <property type="project" value="InterPro"/>
</dbReference>
<dbReference type="InParanoid" id="A0A1Y1Z958"/>
<keyword evidence="4" id="KW-0408">Iron</keyword>
<evidence type="ECO:0000256" key="3">
    <source>
        <dbReference type="ARBA" id="ARBA00022723"/>
    </source>
</evidence>
<organism evidence="5 6">
    <name type="scientific">Basidiobolus meristosporus CBS 931.73</name>
    <dbReference type="NCBI Taxonomy" id="1314790"/>
    <lineage>
        <taxon>Eukaryota</taxon>
        <taxon>Fungi</taxon>
        <taxon>Fungi incertae sedis</taxon>
        <taxon>Zoopagomycota</taxon>
        <taxon>Entomophthoromycotina</taxon>
        <taxon>Basidiobolomycetes</taxon>
        <taxon>Basidiobolales</taxon>
        <taxon>Basidiobolaceae</taxon>
        <taxon>Basidiobolus</taxon>
    </lineage>
</organism>
<keyword evidence="2" id="KW-0349">Heme</keyword>
<keyword evidence="1" id="KW-0813">Transport</keyword>
<dbReference type="SUPFAM" id="SSF46458">
    <property type="entry name" value="Globin-like"/>
    <property type="match status" value="1"/>
</dbReference>
<comment type="caution">
    <text evidence="5">The sequence shown here is derived from an EMBL/GenBank/DDBJ whole genome shotgun (WGS) entry which is preliminary data.</text>
</comment>
<evidence type="ECO:0000256" key="4">
    <source>
        <dbReference type="ARBA" id="ARBA00023004"/>
    </source>
</evidence>
<evidence type="ECO:0000313" key="6">
    <source>
        <dbReference type="Proteomes" id="UP000193498"/>
    </source>
</evidence>
<dbReference type="OrthoDB" id="2155372at2759"/>
<evidence type="ECO:0000256" key="1">
    <source>
        <dbReference type="ARBA" id="ARBA00022448"/>
    </source>
</evidence>
<accession>A0A1Y1Z958</accession>
<gene>
    <name evidence="5" type="ORF">K493DRAFT_310398</name>
</gene>
<dbReference type="Gene3D" id="1.10.490.10">
    <property type="entry name" value="Globins"/>
    <property type="match status" value="1"/>
</dbReference>
<name>A0A1Y1Z958_9FUNG</name>
<dbReference type="GO" id="GO:0046872">
    <property type="term" value="F:metal ion binding"/>
    <property type="evidence" value="ECO:0007669"/>
    <property type="project" value="UniProtKB-KW"/>
</dbReference>
<dbReference type="Pfam" id="PF01152">
    <property type="entry name" value="Bac_globin"/>
    <property type="match status" value="1"/>
</dbReference>
<reference evidence="5 6" key="1">
    <citation type="submission" date="2016-07" db="EMBL/GenBank/DDBJ databases">
        <title>Pervasive Adenine N6-methylation of Active Genes in Fungi.</title>
        <authorList>
            <consortium name="DOE Joint Genome Institute"/>
            <person name="Mondo S.J."/>
            <person name="Dannebaum R.O."/>
            <person name="Kuo R.C."/>
            <person name="Labutti K."/>
            <person name="Haridas S."/>
            <person name="Kuo A."/>
            <person name="Salamov A."/>
            <person name="Ahrendt S.R."/>
            <person name="Lipzen A."/>
            <person name="Sullivan W."/>
            <person name="Andreopoulos W.B."/>
            <person name="Clum A."/>
            <person name="Lindquist E."/>
            <person name="Daum C."/>
            <person name="Ramamoorthy G.K."/>
            <person name="Gryganskyi A."/>
            <person name="Culley D."/>
            <person name="Magnuson J.K."/>
            <person name="James T.Y."/>
            <person name="O'Malley M.A."/>
            <person name="Stajich J.E."/>
            <person name="Spatafora J.W."/>
            <person name="Visel A."/>
            <person name="Grigoriev I.V."/>
        </authorList>
    </citation>
    <scope>NUCLEOTIDE SEQUENCE [LARGE SCALE GENOMIC DNA]</scope>
    <source>
        <strain evidence="5 6">CBS 931.73</strain>
    </source>
</reference>
<dbReference type="AlphaFoldDB" id="A0A1Y1Z958"/>